<proteinExistence type="predicted"/>
<organism evidence="2">
    <name type="scientific">Streptomyces sp. SID7499</name>
    <dbReference type="NCBI Taxonomy" id="2706086"/>
    <lineage>
        <taxon>Bacteria</taxon>
        <taxon>Bacillati</taxon>
        <taxon>Actinomycetota</taxon>
        <taxon>Actinomycetes</taxon>
        <taxon>Kitasatosporales</taxon>
        <taxon>Streptomycetaceae</taxon>
        <taxon>Streptomyces</taxon>
    </lineage>
</organism>
<dbReference type="EMBL" id="JAAGMN010000291">
    <property type="protein sequence ID" value="NEE05304.1"/>
    <property type="molecule type" value="Genomic_DNA"/>
</dbReference>
<dbReference type="PANTHER" id="PTHR24096">
    <property type="entry name" value="LONG-CHAIN-FATTY-ACID--COA LIGASE"/>
    <property type="match status" value="1"/>
</dbReference>
<dbReference type="Pfam" id="PF00501">
    <property type="entry name" value="AMP-binding"/>
    <property type="match status" value="1"/>
</dbReference>
<gene>
    <name evidence="2" type="ORF">G3M58_02500</name>
</gene>
<reference evidence="2" key="1">
    <citation type="submission" date="2020-01" db="EMBL/GenBank/DDBJ databases">
        <title>Insect and environment-associated Actinomycetes.</title>
        <authorList>
            <person name="Currrie C."/>
            <person name="Chevrette M."/>
            <person name="Carlson C."/>
            <person name="Stubbendieck R."/>
            <person name="Wendt-Pienkowski E."/>
        </authorList>
    </citation>
    <scope>NUCLEOTIDE SEQUENCE</scope>
    <source>
        <strain evidence="2">SID7499</strain>
    </source>
</reference>
<evidence type="ECO:0000259" key="1">
    <source>
        <dbReference type="Pfam" id="PF00501"/>
    </source>
</evidence>
<protein>
    <submittedName>
        <fullName evidence="2">Long-chain fatty acid--CoA ligase</fullName>
    </submittedName>
</protein>
<name>A0A6G3WIM0_9ACTN</name>
<dbReference type="SUPFAM" id="SSF56801">
    <property type="entry name" value="Acetyl-CoA synthetase-like"/>
    <property type="match status" value="1"/>
</dbReference>
<dbReference type="InterPro" id="IPR000873">
    <property type="entry name" value="AMP-dep_synth/lig_dom"/>
</dbReference>
<dbReference type="GO" id="GO:0016874">
    <property type="term" value="F:ligase activity"/>
    <property type="evidence" value="ECO:0007669"/>
    <property type="project" value="UniProtKB-KW"/>
</dbReference>
<evidence type="ECO:0000313" key="2">
    <source>
        <dbReference type="EMBL" id="NEE05304.1"/>
    </source>
</evidence>
<dbReference type="InterPro" id="IPR042099">
    <property type="entry name" value="ANL_N_sf"/>
</dbReference>
<comment type="caution">
    <text evidence="2">The sequence shown here is derived from an EMBL/GenBank/DDBJ whole genome shotgun (WGS) entry which is preliminary data.</text>
</comment>
<dbReference type="Gene3D" id="3.40.50.12780">
    <property type="entry name" value="N-terminal domain of ligase-like"/>
    <property type="match status" value="1"/>
</dbReference>
<feature type="domain" description="AMP-dependent synthetase/ligase" evidence="1">
    <location>
        <begin position="199"/>
        <end position="320"/>
    </location>
</feature>
<keyword evidence="2" id="KW-0436">Ligase</keyword>
<dbReference type="AlphaFoldDB" id="A0A6G3WIM0"/>
<sequence length="371" mass="40830">MSDPGAHDWSILDVDPLQQTVTDADAYVRTLMQWHFGPRTGSPFWLKRKATLGFDPLTDVKSVEDLALFPNVVDEFRDIAAEELVPRGLGESPKIAAIFESGGTTGRPKRFVMFEDWFTRYLAWAGRKAASGLGGSGINLLATTPSGPHMIGEVTVRQSHALGGKRFSIDIDPRWVKKLIERGQTDELRAYVDHLVDQTADILATQDIGMIQTIPVLLTKIAERPELVELVRSKVKRIAWGGAHMDPDTRAILREEVFPGIPIVGGYGSTTILSVAVERKEEQPSGLATFDPFSPYVFFRVVDPDTGRPVPYGERGQIVMNHISKFALVPNNLERDTAIRVAAEDGHIGDAVADVAPVQTFEGTRVTEGVY</sequence>
<accession>A0A6G3WIM0</accession>